<evidence type="ECO:0008006" key="5">
    <source>
        <dbReference type="Google" id="ProtNLM"/>
    </source>
</evidence>
<dbReference type="SUPFAM" id="SSF51695">
    <property type="entry name" value="PLC-like phosphodiesterases"/>
    <property type="match status" value="1"/>
</dbReference>
<evidence type="ECO:0000256" key="1">
    <source>
        <dbReference type="SAM" id="MobiDB-lite"/>
    </source>
</evidence>
<gene>
    <name evidence="3" type="ORF">ANI02nite_26600</name>
</gene>
<dbReference type="GO" id="GO:0006629">
    <property type="term" value="P:lipid metabolic process"/>
    <property type="evidence" value="ECO:0007669"/>
    <property type="project" value="InterPro"/>
</dbReference>
<dbReference type="Proteomes" id="UP000321635">
    <property type="component" value="Unassembled WGS sequence"/>
</dbReference>
<dbReference type="AlphaFoldDB" id="A0A511XCT3"/>
<feature type="region of interest" description="Disordered" evidence="1">
    <location>
        <begin position="96"/>
        <end position="125"/>
    </location>
</feature>
<keyword evidence="2" id="KW-0732">Signal</keyword>
<comment type="caution">
    <text evidence="3">The sequence shown here is derived from an EMBL/GenBank/DDBJ whole genome shotgun (WGS) entry which is preliminary data.</text>
</comment>
<dbReference type="GO" id="GO:0008081">
    <property type="term" value="F:phosphoric diester hydrolase activity"/>
    <property type="evidence" value="ECO:0007669"/>
    <property type="project" value="InterPro"/>
</dbReference>
<sequence>MFRPRRFSLPLLASFVLTPTYSVHAQGVDDSVRLNQIQIIGTHNSYRSDISPVTLKWLQKLSPQMADALDYRHTNLDKQFDSGVRQIEIDIYADTHGGEYSHPKGPAWERQSGLKPDPASESSSLMQGDDFKVMHIVDVDQRSNCEPLRKCLEIVSSWSKAHPGHLPLFVDLETKQDIPFKSEKFPFTTPEAFTPATYDKLDKEILETVGRANILTPDDVRGQFDTLDQAVRVTGWPTLSQARGKIIFLFDRPHDTARYTQGHPALRGRVVFTNSHPGDPDGAFTEVNEGFVGQAGNGSAAVNNAAAEKSISELVKAGYLVRTRADANTVEPRAGDTSRRDVAFHSGAQIISTDFPGLEPARWNNYVVAFPDGLIARCDPLNAPKDCQSASLEKRDASATR</sequence>
<feature type="signal peptide" evidence="2">
    <location>
        <begin position="1"/>
        <end position="25"/>
    </location>
</feature>
<name>A0A511XCT3_9PROT</name>
<proteinExistence type="predicted"/>
<dbReference type="EMBL" id="BJYF01000021">
    <property type="protein sequence ID" value="GEN60776.1"/>
    <property type="molecule type" value="Genomic_DNA"/>
</dbReference>
<protein>
    <recommendedName>
        <fullName evidence="5">Calcium-dependent phosphoinositide phospholipase C</fullName>
    </recommendedName>
</protein>
<dbReference type="OrthoDB" id="195526at2"/>
<dbReference type="STRING" id="1120919.GCA_000429165_02770"/>
<dbReference type="InterPro" id="IPR032075">
    <property type="entry name" value="PI-PLC-C1"/>
</dbReference>
<evidence type="ECO:0000313" key="3">
    <source>
        <dbReference type="EMBL" id="GEN60776.1"/>
    </source>
</evidence>
<evidence type="ECO:0000256" key="2">
    <source>
        <dbReference type="SAM" id="SignalP"/>
    </source>
</evidence>
<reference evidence="3 4" key="1">
    <citation type="submission" date="2019-07" db="EMBL/GenBank/DDBJ databases">
        <title>Whole genome shotgun sequence of Acetobacter nitrogenifigens NBRC 105050.</title>
        <authorList>
            <person name="Hosoyama A."/>
            <person name="Uohara A."/>
            <person name="Ohji S."/>
            <person name="Ichikawa N."/>
        </authorList>
    </citation>
    <scope>NUCLEOTIDE SEQUENCE [LARGE SCALE GENOMIC DNA]</scope>
    <source>
        <strain evidence="3 4">NBRC 105050</strain>
    </source>
</reference>
<feature type="chain" id="PRO_5022141389" description="Calcium-dependent phosphoinositide phospholipase C" evidence="2">
    <location>
        <begin position="26"/>
        <end position="401"/>
    </location>
</feature>
<organism evidence="3 4">
    <name type="scientific">Acetobacter nitrogenifigens DSM 23921 = NBRC 105050</name>
    <dbReference type="NCBI Taxonomy" id="1120919"/>
    <lineage>
        <taxon>Bacteria</taxon>
        <taxon>Pseudomonadati</taxon>
        <taxon>Pseudomonadota</taxon>
        <taxon>Alphaproteobacteria</taxon>
        <taxon>Acetobacterales</taxon>
        <taxon>Acetobacteraceae</taxon>
        <taxon>Acetobacter</taxon>
    </lineage>
</organism>
<accession>A0A511XCT3</accession>
<dbReference type="Gene3D" id="3.20.20.190">
    <property type="entry name" value="Phosphatidylinositol (PI) phosphodiesterase"/>
    <property type="match status" value="1"/>
</dbReference>
<keyword evidence="4" id="KW-1185">Reference proteome</keyword>
<evidence type="ECO:0000313" key="4">
    <source>
        <dbReference type="Proteomes" id="UP000321635"/>
    </source>
</evidence>
<dbReference type="Pfam" id="PF16670">
    <property type="entry name" value="PI-PLC-C1"/>
    <property type="match status" value="1"/>
</dbReference>
<dbReference type="CDD" id="cd08589">
    <property type="entry name" value="PI-PLCc_SaPLC1_like"/>
    <property type="match status" value="1"/>
</dbReference>
<dbReference type="InterPro" id="IPR017946">
    <property type="entry name" value="PLC-like_Pdiesterase_TIM-brl"/>
</dbReference>